<sequence>MEGLKEALETYTGVTKTLIAALDNGDYDNLDRLILEREQVIEHVKTISCTKEEFKNICNELETEKYQRILDEMTDLKKMELKKEMDSFKRAANANKNYNNSAYGSYDFLNKKI</sequence>
<dbReference type="RefSeq" id="WP_054874805.1">
    <property type="nucleotide sequence ID" value="NZ_LKET01000029.1"/>
</dbReference>
<proteinExistence type="inferred from homology"/>
<name>A0A0P8W9L1_9CLOT</name>
<keyword evidence="2" id="KW-0963">Cytoplasm</keyword>
<dbReference type="EMBL" id="LKET01000029">
    <property type="protein sequence ID" value="KPU44666.1"/>
    <property type="molecule type" value="Genomic_DNA"/>
</dbReference>
<dbReference type="AlphaFoldDB" id="A0A0P8W9L1"/>
<keyword evidence="4" id="KW-0143">Chaperone</keyword>
<comment type="function">
    <text evidence="5">May act as an export chaperone for the filament capping protein FliD.</text>
</comment>
<protein>
    <recommendedName>
        <fullName evidence="7">Flagellar protein FliT</fullName>
    </recommendedName>
</protein>
<gene>
    <name evidence="8" type="ORF">OXPF_17520</name>
</gene>
<organism evidence="8 9">
    <name type="scientific">Oxobacter pfennigii</name>
    <dbReference type="NCBI Taxonomy" id="36849"/>
    <lineage>
        <taxon>Bacteria</taxon>
        <taxon>Bacillati</taxon>
        <taxon>Bacillota</taxon>
        <taxon>Clostridia</taxon>
        <taxon>Eubacteriales</taxon>
        <taxon>Clostridiaceae</taxon>
        <taxon>Oxobacter</taxon>
    </lineage>
</organism>
<evidence type="ECO:0000256" key="1">
    <source>
        <dbReference type="ARBA" id="ARBA00004514"/>
    </source>
</evidence>
<evidence type="ECO:0000256" key="6">
    <source>
        <dbReference type="ARBA" id="ARBA00093785"/>
    </source>
</evidence>
<evidence type="ECO:0000256" key="5">
    <source>
        <dbReference type="ARBA" id="ARBA00093765"/>
    </source>
</evidence>
<evidence type="ECO:0000256" key="7">
    <source>
        <dbReference type="ARBA" id="ARBA00093797"/>
    </source>
</evidence>
<dbReference type="OrthoDB" id="1937361at2"/>
<dbReference type="InterPro" id="IPR008622">
    <property type="entry name" value="FliT"/>
</dbReference>
<comment type="subcellular location">
    <subcellularLocation>
        <location evidence="1">Cytoplasm</location>
        <location evidence="1">Cytosol</location>
    </subcellularLocation>
</comment>
<evidence type="ECO:0000256" key="2">
    <source>
        <dbReference type="ARBA" id="ARBA00022490"/>
    </source>
</evidence>
<evidence type="ECO:0000313" key="9">
    <source>
        <dbReference type="Proteomes" id="UP000050326"/>
    </source>
</evidence>
<dbReference type="STRING" id="36849.OXPF_17520"/>
<keyword evidence="3" id="KW-1005">Bacterial flagellum biogenesis</keyword>
<keyword evidence="9" id="KW-1185">Reference proteome</keyword>
<dbReference type="Proteomes" id="UP000050326">
    <property type="component" value="Unassembled WGS sequence"/>
</dbReference>
<evidence type="ECO:0000256" key="4">
    <source>
        <dbReference type="ARBA" id="ARBA00023186"/>
    </source>
</evidence>
<reference evidence="8 9" key="1">
    <citation type="submission" date="2015-09" db="EMBL/GenBank/DDBJ databases">
        <title>Genome sequence of Oxobacter pfennigii DSM 3222.</title>
        <authorList>
            <person name="Poehlein A."/>
            <person name="Bengelsdorf F.R."/>
            <person name="Schiel-Bengelsdorf B."/>
            <person name="Duerre P."/>
            <person name="Daniel R."/>
        </authorList>
    </citation>
    <scope>NUCLEOTIDE SEQUENCE [LARGE SCALE GENOMIC DNA]</scope>
    <source>
        <strain evidence="8 9">DSM 3222</strain>
    </source>
</reference>
<evidence type="ECO:0000313" key="8">
    <source>
        <dbReference type="EMBL" id="KPU44666.1"/>
    </source>
</evidence>
<evidence type="ECO:0000256" key="3">
    <source>
        <dbReference type="ARBA" id="ARBA00022795"/>
    </source>
</evidence>
<accession>A0A0P8W9L1</accession>
<comment type="caution">
    <text evidence="8">The sequence shown here is derived from an EMBL/GenBank/DDBJ whole genome shotgun (WGS) entry which is preliminary data.</text>
</comment>
<dbReference type="Pfam" id="PF05400">
    <property type="entry name" value="FliT"/>
    <property type="match status" value="1"/>
</dbReference>
<comment type="similarity">
    <text evidence="6">Belongs to the bacillales FliT family.</text>
</comment>